<dbReference type="AlphaFoldDB" id="A0A1D9G4J0"/>
<evidence type="ECO:0000313" key="1">
    <source>
        <dbReference type="EMBL" id="AOY82569.1"/>
    </source>
</evidence>
<reference evidence="2" key="1">
    <citation type="submission" date="2016-10" db="EMBL/GenBank/DDBJ databases">
        <title>Comparative genomics uncovers the prolific and rare metabolic potential of the cyanobacterial genus Moorea.</title>
        <authorList>
            <person name="Leao T."/>
            <person name="Castelao G."/>
            <person name="Korobeynikov A."/>
            <person name="Monroe E.A."/>
            <person name="Podell S."/>
            <person name="Glukhov E."/>
            <person name="Allen E."/>
            <person name="Gerwick W.H."/>
            <person name="Gerwick L."/>
        </authorList>
    </citation>
    <scope>NUCLEOTIDE SEQUENCE [LARGE SCALE GENOMIC DNA]</scope>
    <source>
        <strain evidence="2">JHB</strain>
    </source>
</reference>
<dbReference type="EMBL" id="CP017708">
    <property type="protein sequence ID" value="AOY82569.1"/>
    <property type="molecule type" value="Genomic_DNA"/>
</dbReference>
<organism evidence="1 2">
    <name type="scientific">Moorena producens (strain JHB)</name>
    <dbReference type="NCBI Taxonomy" id="1454205"/>
    <lineage>
        <taxon>Bacteria</taxon>
        <taxon>Bacillati</taxon>
        <taxon>Cyanobacteriota</taxon>
        <taxon>Cyanophyceae</taxon>
        <taxon>Coleofasciculales</taxon>
        <taxon>Coleofasciculaceae</taxon>
        <taxon>Moorena</taxon>
    </lineage>
</organism>
<sequence length="76" mass="8722">MLCYLHCIPPEIGGQVNVRTNYQKRKAKYPRLTEEILQDIGNKRRLGPTKINGKRFWVKSLGVFGNTSKDETNSLT</sequence>
<accession>A0A1D9G4J0</accession>
<proteinExistence type="predicted"/>
<dbReference type="Proteomes" id="UP000176944">
    <property type="component" value="Chromosome"/>
</dbReference>
<gene>
    <name evidence="1" type="ORF">BJP36_24285</name>
</gene>
<name>A0A1D9G4J0_MOOP1</name>
<evidence type="ECO:0000313" key="2">
    <source>
        <dbReference type="Proteomes" id="UP000176944"/>
    </source>
</evidence>
<protein>
    <submittedName>
        <fullName evidence="1">Uncharacterized protein</fullName>
    </submittedName>
</protein>